<reference evidence="2 3" key="1">
    <citation type="submission" date="2021-03" db="EMBL/GenBank/DDBJ databases">
        <title>Genomic Encyclopedia of Type Strains, Phase IV (KMG-IV): sequencing the most valuable type-strain genomes for metagenomic binning, comparative biology and taxonomic classification.</title>
        <authorList>
            <person name="Goeker M."/>
        </authorList>
    </citation>
    <scope>NUCLEOTIDE SEQUENCE [LARGE SCALE GENOMIC DNA]</scope>
    <source>
        <strain evidence="2 3">DSM 24738</strain>
    </source>
</reference>
<evidence type="ECO:0000313" key="2">
    <source>
        <dbReference type="EMBL" id="MBP1933782.1"/>
    </source>
</evidence>
<organism evidence="2 3">
    <name type="scientific">Ammoniphilus resinae</name>
    <dbReference type="NCBI Taxonomy" id="861532"/>
    <lineage>
        <taxon>Bacteria</taxon>
        <taxon>Bacillati</taxon>
        <taxon>Bacillota</taxon>
        <taxon>Bacilli</taxon>
        <taxon>Bacillales</taxon>
        <taxon>Paenibacillaceae</taxon>
        <taxon>Aneurinibacillus group</taxon>
        <taxon>Ammoniphilus</taxon>
    </lineage>
</organism>
<keyword evidence="1" id="KW-0812">Transmembrane</keyword>
<name>A0ABS4GU35_9BACL</name>
<sequence>MPWWTSTIIILVVLGVAYYFLYRKMKQRTNDFNKMYSAHKEVREIFVLNKKIVKQPIRPGLKFPKVKTYQVTARVTLSQAKKGASFSTTQTFSFMTEKKEYEKIQVNRKYRVEIAGNYIGKVLGGKKVG</sequence>
<feature type="transmembrane region" description="Helical" evidence="1">
    <location>
        <begin position="6"/>
        <end position="22"/>
    </location>
</feature>
<dbReference type="EMBL" id="JAGGKT010000013">
    <property type="protein sequence ID" value="MBP1933782.1"/>
    <property type="molecule type" value="Genomic_DNA"/>
</dbReference>
<proteinExistence type="predicted"/>
<gene>
    <name evidence="2" type="ORF">J2Z37_003795</name>
</gene>
<keyword evidence="1" id="KW-0472">Membrane</keyword>
<evidence type="ECO:0000313" key="3">
    <source>
        <dbReference type="Proteomes" id="UP001519343"/>
    </source>
</evidence>
<comment type="caution">
    <text evidence="2">The sequence shown here is derived from an EMBL/GenBank/DDBJ whole genome shotgun (WGS) entry which is preliminary data.</text>
</comment>
<accession>A0ABS4GU35</accession>
<keyword evidence="3" id="KW-1185">Reference proteome</keyword>
<protein>
    <submittedName>
        <fullName evidence="2">Heme/copper-type cytochrome/quinol oxidase subunit 2</fullName>
    </submittedName>
</protein>
<dbReference type="RefSeq" id="WP_209811791.1">
    <property type="nucleotide sequence ID" value="NZ_JAGGKT010000013.1"/>
</dbReference>
<dbReference type="Proteomes" id="UP001519343">
    <property type="component" value="Unassembled WGS sequence"/>
</dbReference>
<evidence type="ECO:0000256" key="1">
    <source>
        <dbReference type="SAM" id="Phobius"/>
    </source>
</evidence>
<keyword evidence="1" id="KW-1133">Transmembrane helix</keyword>